<gene>
    <name evidence="1" type="ORF">M9Y10_043597</name>
</gene>
<sequence>MDYELFIKKSLQFHQHTYCFVQKPFLSFDFDFKNTIDSTDFYYNTNISQSQRGAKWNSLLHITAFKYKYPKVSLWVLSNRTLSLHISNKKFKFIINSVHPSITLNLSPDDLLNYQISASFFSSPSVIGSFSYKNLLMSIHFYDEKISLAYQIKSDKIEIGCGFKIKKSNSILDFVTDSFSGIKIPLLQNQFLSITSGFVSDSYKVALAFQNINHKITYSYINSPIFNGEDSDFASFYLFQYKYILNNGNKFAFLYPLFTKSLYLRGSFHIYDKLKVRLTAKFDNNEGSFHFNPAFGFLFNLNQIADFLK</sequence>
<protein>
    <submittedName>
        <fullName evidence="1">Uncharacterized protein</fullName>
    </submittedName>
</protein>
<keyword evidence="2" id="KW-1185">Reference proteome</keyword>
<proteinExistence type="predicted"/>
<organism evidence="1 2">
    <name type="scientific">Tritrichomonas musculus</name>
    <dbReference type="NCBI Taxonomy" id="1915356"/>
    <lineage>
        <taxon>Eukaryota</taxon>
        <taxon>Metamonada</taxon>
        <taxon>Parabasalia</taxon>
        <taxon>Tritrichomonadida</taxon>
        <taxon>Tritrichomonadidae</taxon>
        <taxon>Tritrichomonas</taxon>
    </lineage>
</organism>
<name>A0ABR2K046_9EUKA</name>
<reference evidence="1 2" key="1">
    <citation type="submission" date="2024-04" db="EMBL/GenBank/DDBJ databases">
        <title>Tritrichomonas musculus Genome.</title>
        <authorList>
            <person name="Alves-Ferreira E."/>
            <person name="Grigg M."/>
            <person name="Lorenzi H."/>
            <person name="Galac M."/>
        </authorList>
    </citation>
    <scope>NUCLEOTIDE SEQUENCE [LARGE SCALE GENOMIC DNA]</scope>
    <source>
        <strain evidence="1 2">EAF2021</strain>
    </source>
</reference>
<dbReference type="EMBL" id="JAPFFF010000008">
    <property type="protein sequence ID" value="KAK8884485.1"/>
    <property type="molecule type" value="Genomic_DNA"/>
</dbReference>
<accession>A0ABR2K046</accession>
<dbReference type="Proteomes" id="UP001470230">
    <property type="component" value="Unassembled WGS sequence"/>
</dbReference>
<comment type="caution">
    <text evidence="1">The sequence shown here is derived from an EMBL/GenBank/DDBJ whole genome shotgun (WGS) entry which is preliminary data.</text>
</comment>
<evidence type="ECO:0000313" key="1">
    <source>
        <dbReference type="EMBL" id="KAK8884485.1"/>
    </source>
</evidence>
<evidence type="ECO:0000313" key="2">
    <source>
        <dbReference type="Proteomes" id="UP001470230"/>
    </source>
</evidence>